<name>A0A4Z2GJ75_9TELE</name>
<feature type="compositionally biased region" description="Pro residues" evidence="1">
    <location>
        <begin position="24"/>
        <end position="46"/>
    </location>
</feature>
<evidence type="ECO:0000313" key="3">
    <source>
        <dbReference type="Proteomes" id="UP000314294"/>
    </source>
</evidence>
<sequence>MNQSAGAAQHSRRYSSEEDKVRAAPPPPPAPPAPPAPPPCMHPSPRSPAADPLSWFTGQRESRAAVTDFSALEVTHTHMPITHHRKQRKRSSIGRQWPVKQCAAKGTPPSS</sequence>
<evidence type="ECO:0000256" key="1">
    <source>
        <dbReference type="SAM" id="MobiDB-lite"/>
    </source>
</evidence>
<gene>
    <name evidence="2" type="ORF">EYF80_036247</name>
</gene>
<evidence type="ECO:0000313" key="2">
    <source>
        <dbReference type="EMBL" id="TNN53547.1"/>
    </source>
</evidence>
<comment type="caution">
    <text evidence="2">The sequence shown here is derived from an EMBL/GenBank/DDBJ whole genome shotgun (WGS) entry which is preliminary data.</text>
</comment>
<proteinExistence type="predicted"/>
<dbReference type="Proteomes" id="UP000314294">
    <property type="component" value="Unassembled WGS sequence"/>
</dbReference>
<feature type="compositionally biased region" description="Basic residues" evidence="1">
    <location>
        <begin position="81"/>
        <end position="92"/>
    </location>
</feature>
<accession>A0A4Z2GJ75</accession>
<keyword evidence="3" id="KW-1185">Reference proteome</keyword>
<reference evidence="2 3" key="1">
    <citation type="submission" date="2019-03" db="EMBL/GenBank/DDBJ databases">
        <title>First draft genome of Liparis tanakae, snailfish: a comprehensive survey of snailfish specific genes.</title>
        <authorList>
            <person name="Kim W."/>
            <person name="Song I."/>
            <person name="Jeong J.-H."/>
            <person name="Kim D."/>
            <person name="Kim S."/>
            <person name="Ryu S."/>
            <person name="Song J.Y."/>
            <person name="Lee S.K."/>
        </authorList>
    </citation>
    <scope>NUCLEOTIDE SEQUENCE [LARGE SCALE GENOMIC DNA]</scope>
    <source>
        <tissue evidence="2">Muscle</tissue>
    </source>
</reference>
<organism evidence="2 3">
    <name type="scientific">Liparis tanakae</name>
    <name type="common">Tanaka's snailfish</name>
    <dbReference type="NCBI Taxonomy" id="230148"/>
    <lineage>
        <taxon>Eukaryota</taxon>
        <taxon>Metazoa</taxon>
        <taxon>Chordata</taxon>
        <taxon>Craniata</taxon>
        <taxon>Vertebrata</taxon>
        <taxon>Euteleostomi</taxon>
        <taxon>Actinopterygii</taxon>
        <taxon>Neopterygii</taxon>
        <taxon>Teleostei</taxon>
        <taxon>Neoteleostei</taxon>
        <taxon>Acanthomorphata</taxon>
        <taxon>Eupercaria</taxon>
        <taxon>Perciformes</taxon>
        <taxon>Cottioidei</taxon>
        <taxon>Cottales</taxon>
        <taxon>Liparidae</taxon>
        <taxon>Liparis</taxon>
    </lineage>
</organism>
<feature type="region of interest" description="Disordered" evidence="1">
    <location>
        <begin position="78"/>
        <end position="111"/>
    </location>
</feature>
<protein>
    <submittedName>
        <fullName evidence="2">Uncharacterized protein</fullName>
    </submittedName>
</protein>
<dbReference type="EMBL" id="SRLO01000513">
    <property type="protein sequence ID" value="TNN53547.1"/>
    <property type="molecule type" value="Genomic_DNA"/>
</dbReference>
<feature type="region of interest" description="Disordered" evidence="1">
    <location>
        <begin position="1"/>
        <end position="54"/>
    </location>
</feature>
<dbReference type="AlphaFoldDB" id="A0A4Z2GJ75"/>